<gene>
    <name evidence="1" type="ORF">TA5114_02052</name>
</gene>
<evidence type="ECO:0000313" key="1">
    <source>
        <dbReference type="EMBL" id="CUK26243.1"/>
    </source>
</evidence>
<proteinExistence type="predicted"/>
<dbReference type="AlphaFoldDB" id="A0A0P1IW64"/>
<dbReference type="EMBL" id="CYUE01000020">
    <property type="protein sequence ID" value="CUK26243.1"/>
    <property type="molecule type" value="Genomic_DNA"/>
</dbReference>
<dbReference type="Proteomes" id="UP000051184">
    <property type="component" value="Unassembled WGS sequence"/>
</dbReference>
<dbReference type="OrthoDB" id="2942778at2"/>
<dbReference type="STRING" id="1715691.TA5113_01973"/>
<sequence>MDDQAFIDAVKEHVFNSAVEDVLSQLDSPAGRKPADTTMQLSLWYNEQNDDSKAHIRQCVQEGAHAALFGFFCVLDGVRLIHEDLRHGELRLVLQTDAKEIVLADNQAISDLHDIFNAETSGA</sequence>
<evidence type="ECO:0000313" key="2">
    <source>
        <dbReference type="Proteomes" id="UP000051184"/>
    </source>
</evidence>
<protein>
    <submittedName>
        <fullName evidence="1">Uncharacterized protein</fullName>
    </submittedName>
</protein>
<accession>A0A0P1IW64</accession>
<name>A0A0P1IW64_9RHOB</name>
<dbReference type="RefSeq" id="WP_058315165.1">
    <property type="nucleotide sequence ID" value="NZ_CYTO01000020.1"/>
</dbReference>
<reference evidence="2" key="1">
    <citation type="submission" date="2015-09" db="EMBL/GenBank/DDBJ databases">
        <authorList>
            <person name="Rodrigo-Torres Lidia"/>
            <person name="Arahal R.David."/>
        </authorList>
    </citation>
    <scope>NUCLEOTIDE SEQUENCE [LARGE SCALE GENOMIC DNA]</scope>
    <source>
        <strain evidence="2">CECT 5114</strain>
    </source>
</reference>
<organism evidence="1 2">
    <name type="scientific">Cognatishimia activa</name>
    <dbReference type="NCBI Taxonomy" id="1715691"/>
    <lineage>
        <taxon>Bacteria</taxon>
        <taxon>Pseudomonadati</taxon>
        <taxon>Pseudomonadota</taxon>
        <taxon>Alphaproteobacteria</taxon>
        <taxon>Rhodobacterales</taxon>
        <taxon>Paracoccaceae</taxon>
        <taxon>Cognatishimia</taxon>
    </lineage>
</organism>
<keyword evidence="2" id="KW-1185">Reference proteome</keyword>